<evidence type="ECO:0000259" key="5">
    <source>
        <dbReference type="SMART" id="SM00849"/>
    </source>
</evidence>
<dbReference type="SUPFAM" id="SSF56281">
    <property type="entry name" value="Metallo-hydrolase/oxidoreductase"/>
    <property type="match status" value="1"/>
</dbReference>
<evidence type="ECO:0000256" key="3">
    <source>
        <dbReference type="ARBA" id="ARBA00022801"/>
    </source>
</evidence>
<evidence type="ECO:0000256" key="4">
    <source>
        <dbReference type="ARBA" id="ARBA00022833"/>
    </source>
</evidence>
<evidence type="ECO:0000313" key="7">
    <source>
        <dbReference type="Proteomes" id="UP000634043"/>
    </source>
</evidence>
<dbReference type="GO" id="GO:0016787">
    <property type="term" value="F:hydrolase activity"/>
    <property type="evidence" value="ECO:0007669"/>
    <property type="project" value="UniProtKB-KW"/>
</dbReference>
<evidence type="ECO:0000256" key="1">
    <source>
        <dbReference type="ARBA" id="ARBA00001947"/>
    </source>
</evidence>
<sequence>MPHDYEVIIHTGNLRLTPEVRNLGAEFVGPRPVKENNMNVTCLTFNPFQENTYLLHDDTKECVVVDPGCYELTEQQELKRYIEANDLKVVRLLNTHCHIDHVLGNKFVADTYGVELEIHEEELQTLRSVPVYAPNYGFQMYSGVEASTNYLKEGDTIQFGDTELKILFAPGHAPGHVVFYSEPDKVCIGGDVLFKGSIGRTDLPGGDFDTLINSISTKLFTLPDETVVYPGHGPETTIAYEKKYNPFLR</sequence>
<organism evidence="6 7">
    <name type="scientific">Pontibacter amylolyticus</name>
    <dbReference type="NCBI Taxonomy" id="1424080"/>
    <lineage>
        <taxon>Bacteria</taxon>
        <taxon>Pseudomonadati</taxon>
        <taxon>Bacteroidota</taxon>
        <taxon>Cytophagia</taxon>
        <taxon>Cytophagales</taxon>
        <taxon>Hymenobacteraceae</taxon>
        <taxon>Pontibacter</taxon>
    </lineage>
</organism>
<feature type="domain" description="Metallo-beta-lactamase" evidence="5">
    <location>
        <begin position="49"/>
        <end position="232"/>
    </location>
</feature>
<dbReference type="InterPro" id="IPR001279">
    <property type="entry name" value="Metallo-B-lactamas"/>
</dbReference>
<protein>
    <submittedName>
        <fullName evidence="6">MBL fold hydrolase</fullName>
    </submittedName>
</protein>
<accession>A0ABQ1WCD2</accession>
<name>A0ABQ1WCD2_9BACT</name>
<gene>
    <name evidence="6" type="ORF">GCM10011323_29880</name>
</gene>
<comment type="cofactor">
    <cofactor evidence="1">
        <name>Zn(2+)</name>
        <dbReference type="ChEBI" id="CHEBI:29105"/>
    </cofactor>
</comment>
<dbReference type="Pfam" id="PF00753">
    <property type="entry name" value="Lactamase_B"/>
    <property type="match status" value="1"/>
</dbReference>
<dbReference type="InterPro" id="IPR051453">
    <property type="entry name" value="MBL_Glyoxalase_II"/>
</dbReference>
<evidence type="ECO:0000256" key="2">
    <source>
        <dbReference type="ARBA" id="ARBA00022723"/>
    </source>
</evidence>
<dbReference type="PANTHER" id="PTHR46233:SF3">
    <property type="entry name" value="HYDROXYACYLGLUTATHIONE HYDROLASE GLOC"/>
    <property type="match status" value="1"/>
</dbReference>
<dbReference type="Proteomes" id="UP000634043">
    <property type="component" value="Unassembled WGS sequence"/>
</dbReference>
<proteinExistence type="predicted"/>
<comment type="caution">
    <text evidence="6">The sequence shown here is derived from an EMBL/GenBank/DDBJ whole genome shotgun (WGS) entry which is preliminary data.</text>
</comment>
<keyword evidence="7" id="KW-1185">Reference proteome</keyword>
<dbReference type="PANTHER" id="PTHR46233">
    <property type="entry name" value="HYDROXYACYLGLUTATHIONE HYDROLASE GLOC"/>
    <property type="match status" value="1"/>
</dbReference>
<dbReference type="EMBL" id="BMFP01000005">
    <property type="protein sequence ID" value="GGG24053.1"/>
    <property type="molecule type" value="Genomic_DNA"/>
</dbReference>
<keyword evidence="4" id="KW-0862">Zinc</keyword>
<dbReference type="Gene3D" id="3.60.15.10">
    <property type="entry name" value="Ribonuclease Z/Hydroxyacylglutathione hydrolase-like"/>
    <property type="match status" value="1"/>
</dbReference>
<reference evidence="7" key="1">
    <citation type="journal article" date="2019" name="Int. J. Syst. Evol. Microbiol.">
        <title>The Global Catalogue of Microorganisms (GCM) 10K type strain sequencing project: providing services to taxonomists for standard genome sequencing and annotation.</title>
        <authorList>
            <consortium name="The Broad Institute Genomics Platform"/>
            <consortium name="The Broad Institute Genome Sequencing Center for Infectious Disease"/>
            <person name="Wu L."/>
            <person name="Ma J."/>
        </authorList>
    </citation>
    <scope>NUCLEOTIDE SEQUENCE [LARGE SCALE GENOMIC DNA]</scope>
    <source>
        <strain evidence="7">CGMCC 1.12749</strain>
    </source>
</reference>
<dbReference type="CDD" id="cd06262">
    <property type="entry name" value="metallo-hydrolase-like_MBL-fold"/>
    <property type="match status" value="1"/>
</dbReference>
<dbReference type="SMART" id="SM00849">
    <property type="entry name" value="Lactamase_B"/>
    <property type="match status" value="1"/>
</dbReference>
<keyword evidence="3 6" id="KW-0378">Hydrolase</keyword>
<keyword evidence="2" id="KW-0479">Metal-binding</keyword>
<evidence type="ECO:0000313" key="6">
    <source>
        <dbReference type="EMBL" id="GGG24053.1"/>
    </source>
</evidence>
<dbReference type="InterPro" id="IPR036866">
    <property type="entry name" value="RibonucZ/Hydroxyglut_hydro"/>
</dbReference>